<feature type="transmembrane region" description="Helical" evidence="2">
    <location>
        <begin position="85"/>
        <end position="107"/>
    </location>
</feature>
<feature type="transmembrane region" description="Helical" evidence="2">
    <location>
        <begin position="212"/>
        <end position="227"/>
    </location>
</feature>
<feature type="transmembrane region" description="Helical" evidence="2">
    <location>
        <begin position="239"/>
        <end position="258"/>
    </location>
</feature>
<evidence type="ECO:0000313" key="5">
    <source>
        <dbReference type="Proteomes" id="UP000029382"/>
    </source>
</evidence>
<sequence length="524" mass="58488">MNTSEQANVDQTAVPSYSRSSRKIGEVSSHLEPSRRTKVPQPHKLYILLLSVVVSCLSVAVPMFTDMANSLQSQNLYIGLMFTQGHLPFTDMFATGGFLYYAVIALAYYLGSTLWLVPIQIVTFYLSGIYFYKLVNYFTNSQRVAVAFSGAFYLLNVALGFGGLYPIQFAMPFVMVSLWFLTKYFADIIKDEAFILYGFAGAAAMLLEPRTLVFWALSFLTIIVFNLKQRHFARGFYQLLCIIFGTILVFYTAGYFILNAQVLSPYITQAIVYQFTNFAVSDGNLILTLLFQLVLALASGLLLGAVSFGKVVKGEDKVAKWLILLVFIVFFAIDLFTQSYQFYNLLAALPFGLVLTAIVLGEQYQRSLTKTSHRRRKASDNAGIFGLYLKRHFYLPILVLVFGVGQPLVHTVLSANANSERGIIATYLAKNATKDDTVYVWDDSSKIGINSKLASSSQFTSPVVNTAKSANEKVLEDELLQNMGSYIVVNKDQKISDSLKNNFSSNYEEVQIGGITGFTVYHKK</sequence>
<evidence type="ECO:0000313" key="3">
    <source>
        <dbReference type="EMBL" id="KFN88549.1"/>
    </source>
</evidence>
<accession>A0A091BUY8</accession>
<dbReference type="Proteomes" id="UP000182793">
    <property type="component" value="Unassembled WGS sequence"/>
</dbReference>
<feature type="transmembrane region" description="Helical" evidence="2">
    <location>
        <begin position="45"/>
        <end position="65"/>
    </location>
</feature>
<organism evidence="3 5">
    <name type="scientific">Streptococcus equinus JB1</name>
    <dbReference type="NCBI Taxonomy" id="1294274"/>
    <lineage>
        <taxon>Bacteria</taxon>
        <taxon>Bacillati</taxon>
        <taxon>Bacillota</taxon>
        <taxon>Bacilli</taxon>
        <taxon>Lactobacillales</taxon>
        <taxon>Streptococcaceae</taxon>
        <taxon>Streptococcus</taxon>
    </lineage>
</organism>
<dbReference type="EMBL" id="AUZH01000011">
    <property type="protein sequence ID" value="KFN88549.1"/>
    <property type="molecule type" value="Genomic_DNA"/>
</dbReference>
<dbReference type="Proteomes" id="UP000029382">
    <property type="component" value="Unassembled WGS sequence"/>
</dbReference>
<feature type="compositionally biased region" description="Polar residues" evidence="1">
    <location>
        <begin position="1"/>
        <end position="19"/>
    </location>
</feature>
<proteinExistence type="predicted"/>
<reference evidence="4 6" key="2">
    <citation type="submission" date="2016-10" db="EMBL/GenBank/DDBJ databases">
        <authorList>
            <person name="Varghese N."/>
            <person name="Submissions S."/>
        </authorList>
    </citation>
    <scope>NUCLEOTIDE SEQUENCE [LARGE SCALE GENOMIC DNA]</scope>
    <source>
        <strain evidence="4 6">JB1</strain>
    </source>
</reference>
<keyword evidence="2" id="KW-0812">Transmembrane</keyword>
<evidence type="ECO:0000256" key="2">
    <source>
        <dbReference type="SAM" id="Phobius"/>
    </source>
</evidence>
<dbReference type="RefSeq" id="WP_039696142.1">
    <property type="nucleotide sequence ID" value="NZ_AUZH01000011.1"/>
</dbReference>
<feature type="transmembrane region" description="Helical" evidence="2">
    <location>
        <begin position="114"/>
        <end position="132"/>
    </location>
</feature>
<dbReference type="AlphaFoldDB" id="A0A091BUY8"/>
<feature type="transmembrane region" description="Helical" evidence="2">
    <location>
        <begin position="318"/>
        <end position="336"/>
    </location>
</feature>
<feature type="region of interest" description="Disordered" evidence="1">
    <location>
        <begin position="1"/>
        <end position="36"/>
    </location>
</feature>
<evidence type="ECO:0000313" key="6">
    <source>
        <dbReference type="Proteomes" id="UP000182793"/>
    </source>
</evidence>
<evidence type="ECO:0000313" key="4">
    <source>
        <dbReference type="EMBL" id="SFL28571.1"/>
    </source>
</evidence>
<protein>
    <submittedName>
        <fullName evidence="3">Membrane protein</fullName>
    </submittedName>
</protein>
<gene>
    <name evidence="3" type="ORF">H702_01915</name>
    <name evidence="4" type="ORF">SAMN02910290_01206</name>
</gene>
<feature type="transmembrane region" description="Helical" evidence="2">
    <location>
        <begin position="188"/>
        <end position="206"/>
    </location>
</feature>
<name>A0A091BUY8_STREI</name>
<feature type="transmembrane region" description="Helical" evidence="2">
    <location>
        <begin position="342"/>
        <end position="361"/>
    </location>
</feature>
<evidence type="ECO:0000256" key="1">
    <source>
        <dbReference type="SAM" id="MobiDB-lite"/>
    </source>
</evidence>
<feature type="transmembrane region" description="Helical" evidence="2">
    <location>
        <begin position="285"/>
        <end position="306"/>
    </location>
</feature>
<dbReference type="PIRSF" id="PIRSF031639">
    <property type="entry name" value="Ccs4"/>
    <property type="match status" value="1"/>
</dbReference>
<keyword evidence="2" id="KW-0472">Membrane</keyword>
<dbReference type="InterPro" id="IPR016978">
    <property type="entry name" value="Competence-induced_Ccs4"/>
</dbReference>
<keyword evidence="6" id="KW-1185">Reference proteome</keyword>
<keyword evidence="2" id="KW-1133">Transmembrane helix</keyword>
<feature type="transmembrane region" description="Helical" evidence="2">
    <location>
        <begin position="382"/>
        <end position="404"/>
    </location>
</feature>
<reference evidence="3 5" key="1">
    <citation type="journal article" date="2014" name="Genome Announc.">
        <title>Draft Genome Sequences of Streptococcus bovis Strains ATCC 33317 and JB1.</title>
        <authorList>
            <person name="Benahmed F.H."/>
            <person name="Gopinath G.R."/>
            <person name="Harbottle H."/>
            <person name="Cotta M.A."/>
            <person name="Luo Y."/>
            <person name="Henderson C."/>
            <person name="Teri P."/>
            <person name="Soppet D."/>
            <person name="Rasmussen M."/>
            <person name="Whitehead T.R."/>
            <person name="Davidson M."/>
        </authorList>
    </citation>
    <scope>NUCLEOTIDE SEQUENCE [LARGE SCALE GENOMIC DNA]</scope>
    <source>
        <strain evidence="3 5">JB1</strain>
    </source>
</reference>
<feature type="transmembrane region" description="Helical" evidence="2">
    <location>
        <begin position="152"/>
        <end position="181"/>
    </location>
</feature>
<dbReference type="EMBL" id="FOTG01000006">
    <property type="protein sequence ID" value="SFL28571.1"/>
    <property type="molecule type" value="Genomic_DNA"/>
</dbReference>
<comment type="caution">
    <text evidence="3">The sequence shown here is derived from an EMBL/GenBank/DDBJ whole genome shotgun (WGS) entry which is preliminary data.</text>
</comment>